<dbReference type="RefSeq" id="WP_172162445.1">
    <property type="nucleotide sequence ID" value="NZ_CP053716.1"/>
</dbReference>
<dbReference type="SUPFAM" id="SSF49879">
    <property type="entry name" value="SMAD/FHA domain"/>
    <property type="match status" value="1"/>
</dbReference>
<dbReference type="KEGG" id="bwa:HLV38_01605"/>
<dbReference type="CDD" id="cd00060">
    <property type="entry name" value="FHA"/>
    <property type="match status" value="1"/>
</dbReference>
<dbReference type="InterPro" id="IPR050923">
    <property type="entry name" value="Cell_Proc_Reg/RNA_Proc"/>
</dbReference>
<evidence type="ECO:0000313" key="1">
    <source>
        <dbReference type="EMBL" id="QKF06962.1"/>
    </source>
</evidence>
<dbReference type="AlphaFoldDB" id="A0A6M8J7W4"/>
<dbReference type="SMART" id="SM00240">
    <property type="entry name" value="FHA"/>
    <property type="match status" value="1"/>
</dbReference>
<dbReference type="Proteomes" id="UP000503297">
    <property type="component" value="Chromosome"/>
</dbReference>
<sequence length="147" mass="15478">MSTICPICNNPVQPVDSSCPSCGFRLNGSTESFAPVELTGSIPAVEPARSAGPGVLKVVRGPRTGATIELFDGELTIGRDPASDVFLNDMTVSRRHATLSVSGPTAQIADQNSFNGVWVNNRTVSVASLQPGDKIQIGEFCLVYLRG</sequence>
<dbReference type="InterPro" id="IPR000253">
    <property type="entry name" value="FHA_dom"/>
</dbReference>
<dbReference type="InterPro" id="IPR008984">
    <property type="entry name" value="SMAD_FHA_dom_sf"/>
</dbReference>
<proteinExistence type="predicted"/>
<reference evidence="2" key="1">
    <citation type="submission" date="2020-05" db="EMBL/GenBank/DDBJ databases">
        <title>Novel species in genus Nocardioides.</title>
        <authorList>
            <person name="Zhang G."/>
        </authorList>
    </citation>
    <scope>NUCLEOTIDE SEQUENCE [LARGE SCALE GENOMIC DNA]</scope>
    <source>
        <strain evidence="2">zg-1050</strain>
    </source>
</reference>
<dbReference type="EMBL" id="CP053716">
    <property type="protein sequence ID" value="QKF06962.1"/>
    <property type="molecule type" value="Genomic_DNA"/>
</dbReference>
<keyword evidence="2" id="KW-1185">Reference proteome</keyword>
<name>A0A6M8J7W4_9ACTN</name>
<gene>
    <name evidence="1" type="ORF">HLV38_01605</name>
</gene>
<accession>A0A6M8J7W4</accession>
<organism evidence="1 2">
    <name type="scientific">Berryella wangjianweii</name>
    <dbReference type="NCBI Taxonomy" id="2734634"/>
    <lineage>
        <taxon>Bacteria</taxon>
        <taxon>Bacillati</taxon>
        <taxon>Actinomycetota</taxon>
        <taxon>Coriobacteriia</taxon>
        <taxon>Eggerthellales</taxon>
        <taxon>Eggerthellaceae</taxon>
        <taxon>Berryella</taxon>
    </lineage>
</organism>
<dbReference type="PANTHER" id="PTHR23308">
    <property type="entry name" value="NUCLEAR INHIBITOR OF PROTEIN PHOSPHATASE-1"/>
    <property type="match status" value="1"/>
</dbReference>
<dbReference type="PROSITE" id="PS50006">
    <property type="entry name" value="FHA_DOMAIN"/>
    <property type="match status" value="1"/>
</dbReference>
<dbReference type="Gene3D" id="2.60.200.20">
    <property type="match status" value="1"/>
</dbReference>
<protein>
    <submittedName>
        <fullName evidence="1">FHA domain-containing protein</fullName>
    </submittedName>
</protein>
<evidence type="ECO:0000313" key="2">
    <source>
        <dbReference type="Proteomes" id="UP000503297"/>
    </source>
</evidence>
<dbReference type="InterPro" id="IPR032030">
    <property type="entry name" value="YscD_cytoplasmic_dom"/>
</dbReference>
<dbReference type="Pfam" id="PF16697">
    <property type="entry name" value="Yop-YscD_cpl"/>
    <property type="match status" value="1"/>
</dbReference>